<dbReference type="EnsemblPlants" id="OMERI11G07570.1">
    <property type="protein sequence ID" value="OMERI11G07570.1"/>
    <property type="gene ID" value="OMERI11G07570"/>
</dbReference>
<dbReference type="Proteomes" id="UP000008021">
    <property type="component" value="Chromosome 11"/>
</dbReference>
<accession>A0A0E0F4D3</accession>
<name>A0A0E0F4D3_9ORYZ</name>
<dbReference type="Gramene" id="OMERI11G07570.1">
    <property type="protein sequence ID" value="OMERI11G07570.1"/>
    <property type="gene ID" value="OMERI11G07570"/>
</dbReference>
<dbReference type="AlphaFoldDB" id="A0A0E0F4D3"/>
<organism evidence="2">
    <name type="scientific">Oryza meridionalis</name>
    <dbReference type="NCBI Taxonomy" id="40149"/>
    <lineage>
        <taxon>Eukaryota</taxon>
        <taxon>Viridiplantae</taxon>
        <taxon>Streptophyta</taxon>
        <taxon>Embryophyta</taxon>
        <taxon>Tracheophyta</taxon>
        <taxon>Spermatophyta</taxon>
        <taxon>Magnoliopsida</taxon>
        <taxon>Liliopsida</taxon>
        <taxon>Poales</taxon>
        <taxon>Poaceae</taxon>
        <taxon>BOP clade</taxon>
        <taxon>Oryzoideae</taxon>
        <taxon>Oryzeae</taxon>
        <taxon>Oryzinae</taxon>
        <taxon>Oryza</taxon>
    </lineage>
</organism>
<evidence type="ECO:0000313" key="2">
    <source>
        <dbReference type="EnsemblPlants" id="OMERI11G07570.1"/>
    </source>
</evidence>
<feature type="region of interest" description="Disordered" evidence="1">
    <location>
        <begin position="157"/>
        <end position="203"/>
    </location>
</feature>
<sequence>MAAAPGPSRHGQECGDCGCRLESPRRKLAVKAWLSSMLLGEELELLRAKLVVAKKEEAGKKRVAMEELRRRVDCGRDELQRLRSDVAASRKGEARVGAAVALSMAAWLSWLATAARRWSTVVALLCFMLDVRVAVPDGDVAVHGGGATVAGSSGVEVTGGGMGSEGGGTGSAGDGMVVTGGEEAASGESTITGGGEEATVAGP</sequence>
<evidence type="ECO:0000256" key="1">
    <source>
        <dbReference type="SAM" id="MobiDB-lite"/>
    </source>
</evidence>
<dbReference type="HOGENOM" id="CLU_1374115_0_0_1"/>
<reference evidence="2" key="1">
    <citation type="submission" date="2015-04" db="UniProtKB">
        <authorList>
            <consortium name="EnsemblPlants"/>
        </authorList>
    </citation>
    <scope>IDENTIFICATION</scope>
</reference>
<feature type="compositionally biased region" description="Gly residues" evidence="1">
    <location>
        <begin position="157"/>
        <end position="173"/>
    </location>
</feature>
<protein>
    <submittedName>
        <fullName evidence="2">Uncharacterized protein</fullName>
    </submittedName>
</protein>
<keyword evidence="3" id="KW-1185">Reference proteome</keyword>
<proteinExistence type="predicted"/>
<evidence type="ECO:0000313" key="3">
    <source>
        <dbReference type="Proteomes" id="UP000008021"/>
    </source>
</evidence>
<reference evidence="2" key="2">
    <citation type="submission" date="2018-05" db="EMBL/GenBank/DDBJ databases">
        <title>OmerRS3 (Oryza meridionalis Reference Sequence Version 3).</title>
        <authorList>
            <person name="Zhang J."/>
            <person name="Kudrna D."/>
            <person name="Lee S."/>
            <person name="Talag J."/>
            <person name="Welchert J."/>
            <person name="Wing R.A."/>
        </authorList>
    </citation>
    <scope>NUCLEOTIDE SEQUENCE [LARGE SCALE GENOMIC DNA]</scope>
    <source>
        <strain evidence="2">cv. OR44</strain>
    </source>
</reference>